<dbReference type="GeneID" id="90543272"/>
<dbReference type="RefSeq" id="WP_027639760.1">
    <property type="nucleotide sequence ID" value="NZ_BAAACD010000037.1"/>
</dbReference>
<feature type="transmembrane region" description="Helical" evidence="1">
    <location>
        <begin position="47"/>
        <end position="77"/>
    </location>
</feature>
<dbReference type="OrthoDB" id="9776502at2"/>
<feature type="transmembrane region" description="Helical" evidence="1">
    <location>
        <begin position="318"/>
        <end position="337"/>
    </location>
</feature>
<keyword evidence="4" id="KW-1185">Reference proteome</keyword>
<gene>
    <name evidence="2" type="ORF">DBY38_13545</name>
    <name evidence="3" type="ORF">SAMN04487885_13621</name>
</gene>
<evidence type="ECO:0000313" key="4">
    <source>
        <dbReference type="Proteomes" id="UP000182135"/>
    </source>
</evidence>
<dbReference type="InterPro" id="IPR011470">
    <property type="entry name" value="DUF1576"/>
</dbReference>
<feature type="transmembrane region" description="Helical" evidence="1">
    <location>
        <begin position="6"/>
        <end position="26"/>
    </location>
</feature>
<accession>A0A1I2Q519</accession>
<evidence type="ECO:0000256" key="1">
    <source>
        <dbReference type="SAM" id="Phobius"/>
    </source>
</evidence>
<protein>
    <submittedName>
        <fullName evidence="2">DUF1576 domain-containing protein</fullName>
    </submittedName>
</protein>
<evidence type="ECO:0000313" key="2">
    <source>
        <dbReference type="EMBL" id="PWL51694.1"/>
    </source>
</evidence>
<dbReference type="eggNOG" id="ENOG502Z7MK">
    <property type="taxonomic scope" value="Bacteria"/>
</dbReference>
<feature type="transmembrane region" description="Helical" evidence="1">
    <location>
        <begin position="358"/>
        <end position="380"/>
    </location>
</feature>
<feature type="transmembrane region" description="Helical" evidence="1">
    <location>
        <begin position="185"/>
        <end position="210"/>
    </location>
</feature>
<dbReference type="EMBL" id="QAMZ01000054">
    <property type="protein sequence ID" value="PWL51694.1"/>
    <property type="molecule type" value="Genomic_DNA"/>
</dbReference>
<name>A0A1I2Q519_9CLOT</name>
<keyword evidence="1" id="KW-0472">Membrane</keyword>
<sequence length="413" mass="44484">MRRKLYPSYSLSILIFSIFVIFGLIVDGPINVFNGLKEIIFSPDILITDYVAIGGIGAAFVNAGLVTLLSIALLIIIGIKPNGSTLMSLWLMAGFSFFGKNVLNVWPIILGVWLYSKYKKEPFLNYSLIALLGTSLAPAVSQLSFVGLFPVYVSIPMGCAIGIGIGFILSPLAANCTKLHQGYNLYNVGFAAGLLGTMLMAIFRALGITFESKFIWSTGNNLLFGVFLIVIFLILIGFGVYDNKDALKNTSKITKHSGRLVSDYYIMYGKAAYINMGILGILSTIIVIIIGGELNGPTMGGIMTIVGFGAFGKHPLNVIPIMIGALLSSVLNIWGIASPQMLISMLFSTTLAPIAGQFGWKYGILAGFLHVCTVMNTGYLHGGLNLYNNGLAGGFVAMTLIPLIHAFRREQTN</sequence>
<keyword evidence="1" id="KW-0812">Transmembrane</keyword>
<keyword evidence="1" id="KW-1133">Transmembrane helix</keyword>
<reference evidence="2 5" key="2">
    <citation type="submission" date="2018-03" db="EMBL/GenBank/DDBJ databases">
        <title>The uncultured portion of the human microbiome is neutrally assembled.</title>
        <authorList>
            <person name="Jeraldo P."/>
            <person name="Boardman L."/>
            <person name="White B.A."/>
            <person name="Nelson H."/>
            <person name="Goldenfeld N."/>
            <person name="Chia N."/>
        </authorList>
    </citation>
    <scope>NUCLEOTIDE SEQUENCE [LARGE SCALE GENOMIC DNA]</scope>
    <source>
        <strain evidence="2">CIM:MAG 903</strain>
    </source>
</reference>
<feature type="transmembrane region" description="Helical" evidence="1">
    <location>
        <begin position="151"/>
        <end position="173"/>
    </location>
</feature>
<dbReference type="Proteomes" id="UP000246114">
    <property type="component" value="Unassembled WGS sequence"/>
</dbReference>
<reference evidence="3 4" key="1">
    <citation type="submission" date="2016-10" db="EMBL/GenBank/DDBJ databases">
        <authorList>
            <person name="de Groot N.N."/>
        </authorList>
    </citation>
    <scope>NUCLEOTIDE SEQUENCE [LARGE SCALE GENOMIC DNA]</scope>
    <source>
        <strain evidence="3 4">NLAE-zl-G419</strain>
    </source>
</reference>
<feature type="transmembrane region" description="Helical" evidence="1">
    <location>
        <begin position="89"/>
        <end position="116"/>
    </location>
</feature>
<evidence type="ECO:0000313" key="3">
    <source>
        <dbReference type="EMBL" id="SFG23482.1"/>
    </source>
</evidence>
<dbReference type="AlphaFoldDB" id="A0A1I2Q519"/>
<evidence type="ECO:0000313" key="5">
    <source>
        <dbReference type="Proteomes" id="UP000246114"/>
    </source>
</evidence>
<feature type="transmembrane region" description="Helical" evidence="1">
    <location>
        <begin position="222"/>
        <end position="241"/>
    </location>
</feature>
<dbReference type="Proteomes" id="UP000182135">
    <property type="component" value="Unassembled WGS sequence"/>
</dbReference>
<dbReference type="EMBL" id="FOOE01000036">
    <property type="protein sequence ID" value="SFG23482.1"/>
    <property type="molecule type" value="Genomic_DNA"/>
</dbReference>
<dbReference type="STRING" id="1529.SAMN04487885_13621"/>
<dbReference type="Pfam" id="PF07613">
    <property type="entry name" value="DUF1576"/>
    <property type="match status" value="2"/>
</dbReference>
<proteinExistence type="predicted"/>
<feature type="transmembrane region" description="Helical" evidence="1">
    <location>
        <begin position="386"/>
        <end position="407"/>
    </location>
</feature>
<feature type="transmembrane region" description="Helical" evidence="1">
    <location>
        <begin position="272"/>
        <end position="291"/>
    </location>
</feature>
<organism evidence="3 4">
    <name type="scientific">Clostridium cadaveris</name>
    <dbReference type="NCBI Taxonomy" id="1529"/>
    <lineage>
        <taxon>Bacteria</taxon>
        <taxon>Bacillati</taxon>
        <taxon>Bacillota</taxon>
        <taxon>Clostridia</taxon>
        <taxon>Eubacteriales</taxon>
        <taxon>Clostridiaceae</taxon>
        <taxon>Clostridium</taxon>
    </lineage>
</organism>
<feature type="transmembrane region" description="Helical" evidence="1">
    <location>
        <begin position="123"/>
        <end position="145"/>
    </location>
</feature>